<gene>
    <name evidence="2" type="ordered locus">Ornrh_0830</name>
</gene>
<keyword evidence="3" id="KW-1185">Reference proteome</keyword>
<proteinExistence type="predicted"/>
<evidence type="ECO:0000256" key="1">
    <source>
        <dbReference type="SAM" id="SignalP"/>
    </source>
</evidence>
<dbReference type="KEGG" id="orh:Ornrh_0830"/>
<dbReference type="EMBL" id="CP003283">
    <property type="protein sequence ID" value="AFL97026.1"/>
    <property type="molecule type" value="Genomic_DNA"/>
</dbReference>
<keyword evidence="1" id="KW-0732">Signal</keyword>
<evidence type="ECO:0008006" key="4">
    <source>
        <dbReference type="Google" id="ProtNLM"/>
    </source>
</evidence>
<feature type="signal peptide" evidence="1">
    <location>
        <begin position="1"/>
        <end position="29"/>
    </location>
</feature>
<dbReference type="HOGENOM" id="CLU_148569_0_0_10"/>
<dbReference type="AlphaFoldDB" id="I3ZZ92"/>
<dbReference type="Proteomes" id="UP000006051">
    <property type="component" value="Chromosome"/>
</dbReference>
<sequence length="142" mass="17048">MHTYKMQCMRFFVSLLFSFCLLSCATKPAANHKELKIEPNDEGEYDIEVLDPGYDTFLATKAFPENYFTESYLKQRNLVLVNNWNARHSQPRVYNPNIYEVYIDYNPQINYGLNFEWKLFNFFMFVEWQTGERIDGMPPRIR</sequence>
<accession>I3ZZ92</accession>
<feature type="chain" id="PRO_5003684596" description="Lipoprotein" evidence="1">
    <location>
        <begin position="30"/>
        <end position="142"/>
    </location>
</feature>
<dbReference type="Pfam" id="PF19643">
    <property type="entry name" value="DUF6146"/>
    <property type="match status" value="1"/>
</dbReference>
<dbReference type="eggNOG" id="ENOG503199U">
    <property type="taxonomic scope" value="Bacteria"/>
</dbReference>
<organism evidence="2 3">
    <name type="scientific">Ornithobacterium rhinotracheale (strain ATCC 51463 / DSM 15997 / CCUG 23171 / CIP 104009 / LMG 9086)</name>
    <dbReference type="NCBI Taxonomy" id="867902"/>
    <lineage>
        <taxon>Bacteria</taxon>
        <taxon>Pseudomonadati</taxon>
        <taxon>Bacteroidota</taxon>
        <taxon>Flavobacteriia</taxon>
        <taxon>Flavobacteriales</taxon>
        <taxon>Weeksellaceae</taxon>
        <taxon>Ornithobacterium</taxon>
    </lineage>
</organism>
<reference evidence="2 3" key="1">
    <citation type="submission" date="2012-06" db="EMBL/GenBank/DDBJ databases">
        <title>The complete genome of Ornithobacterium rhinotracheale DSM 15997.</title>
        <authorList>
            <consortium name="US DOE Joint Genome Institute (JGI-PGF)"/>
            <person name="Lucas S."/>
            <person name="Copeland A."/>
            <person name="Lapidus A."/>
            <person name="Goodwin L."/>
            <person name="Pitluck S."/>
            <person name="Peters L."/>
            <person name="Mikhailova N."/>
            <person name="Teshima H."/>
            <person name="Kyrpides N."/>
            <person name="Mavromatis K."/>
            <person name="Pagani I."/>
            <person name="Ivanova N."/>
            <person name="Ovchinnikova G."/>
            <person name="Zeytun A."/>
            <person name="Detter J.C."/>
            <person name="Han C."/>
            <person name="Land M."/>
            <person name="Hauser L."/>
            <person name="Markowitz V."/>
            <person name="Cheng J.-F."/>
            <person name="Hugenholtz P."/>
            <person name="Woyke T."/>
            <person name="Wu D."/>
            <person name="Lang E."/>
            <person name="Kopitz M."/>
            <person name="Brambilla E."/>
            <person name="Klenk H.-P."/>
            <person name="Eisen J.A."/>
        </authorList>
    </citation>
    <scope>NUCLEOTIDE SEQUENCE [LARGE SCALE GENOMIC DNA]</scope>
    <source>
        <strain evidence="3">ATCC 51463 / DSM 15997 / CCUG 23171 / LMG 9086</strain>
    </source>
</reference>
<protein>
    <recommendedName>
        <fullName evidence="4">Lipoprotein</fullName>
    </recommendedName>
</protein>
<name>I3ZZ92_ORNRL</name>
<evidence type="ECO:0000313" key="2">
    <source>
        <dbReference type="EMBL" id="AFL97026.1"/>
    </source>
</evidence>
<dbReference type="InterPro" id="IPR046144">
    <property type="entry name" value="DUF6146"/>
</dbReference>
<evidence type="ECO:0000313" key="3">
    <source>
        <dbReference type="Proteomes" id="UP000006051"/>
    </source>
</evidence>
<dbReference type="STRING" id="867902.Ornrh_0830"/>